<protein>
    <submittedName>
        <fullName evidence="1">PKD domain containing protein</fullName>
    </submittedName>
</protein>
<gene>
    <name evidence="1" type="ORF">UT64_C0022G0010</name>
</gene>
<name>A0A0G0Q636_9BACT</name>
<organism evidence="1 2">
    <name type="scientific">Candidatus Falkowbacteria bacterium GW2011_GWF2_39_8</name>
    <dbReference type="NCBI Taxonomy" id="1618642"/>
    <lineage>
        <taxon>Bacteria</taxon>
        <taxon>Candidatus Falkowiibacteriota</taxon>
    </lineage>
</organism>
<dbReference type="PROSITE" id="PS51257">
    <property type="entry name" value="PROKAR_LIPOPROTEIN"/>
    <property type="match status" value="1"/>
</dbReference>
<dbReference type="PATRIC" id="fig|1618642.3.peg.482"/>
<dbReference type="InterPro" id="IPR013783">
    <property type="entry name" value="Ig-like_fold"/>
</dbReference>
<comment type="caution">
    <text evidence="1">The sequence shown here is derived from an EMBL/GenBank/DDBJ whole genome shotgun (WGS) entry which is preliminary data.</text>
</comment>
<evidence type="ECO:0000313" key="2">
    <source>
        <dbReference type="Proteomes" id="UP000034137"/>
    </source>
</evidence>
<evidence type="ECO:0000313" key="1">
    <source>
        <dbReference type="EMBL" id="KKR32811.1"/>
    </source>
</evidence>
<proteinExistence type="predicted"/>
<dbReference type="SUPFAM" id="SSF49299">
    <property type="entry name" value="PKD domain"/>
    <property type="match status" value="1"/>
</dbReference>
<accession>A0A0G0Q636</accession>
<dbReference type="Gene3D" id="2.60.120.260">
    <property type="entry name" value="Galactose-binding domain-like"/>
    <property type="match status" value="1"/>
</dbReference>
<dbReference type="Pfam" id="PF22352">
    <property type="entry name" value="K319L-like_PKD"/>
    <property type="match status" value="1"/>
</dbReference>
<dbReference type="CDD" id="cd00146">
    <property type="entry name" value="PKD"/>
    <property type="match status" value="1"/>
</dbReference>
<dbReference type="Gene3D" id="2.60.40.10">
    <property type="entry name" value="Immunoglobulins"/>
    <property type="match status" value="1"/>
</dbReference>
<reference evidence="1 2" key="1">
    <citation type="journal article" date="2015" name="Nature">
        <title>rRNA introns, odd ribosomes, and small enigmatic genomes across a large radiation of phyla.</title>
        <authorList>
            <person name="Brown C.T."/>
            <person name="Hug L.A."/>
            <person name="Thomas B.C."/>
            <person name="Sharon I."/>
            <person name="Castelle C.J."/>
            <person name="Singh A."/>
            <person name="Wilkins M.J."/>
            <person name="Williams K.H."/>
            <person name="Banfield J.F."/>
        </authorList>
    </citation>
    <scope>NUCLEOTIDE SEQUENCE [LARGE SCALE GENOMIC DNA]</scope>
</reference>
<sequence>MRNMRRFGIRQVLVVLVMFVVAGCGGGGGSENTPPTSTGSKKLTLAVKPGAFELRNGVDGKYAVITFNHLSSGRIDRTLPLPHPNPTYPMTVQPETGYNQIEVRYPGVSVPELTVNFIPLGGIAKSVQPSYNADVAVAAFPNVVPHFGGYLMLLAPTAGDYSQVVSFNYQTKEGAWENNFLAKPLLPLAIPFKAGFERVAVSTGVMDSNGTYKEGKRVVWEYEAFSTTPPSDPPIVNKPPVANAGPDQTVILGATVQLNGSASDPNNDQLTYRWTFATPVGSQATLSNANVVTTSFSADKVGAYTANLIANDGKVDSIVDSVTITVINPTDPPIPNTKTLSIANAFAFADGGTSRATFNIATGQVVVNTAGQDWQVNLNWDKQSIVSGGIYRVTLSCTSVPSSNIRVLYKTFAAPFAELGSATVACNGNVSADITATATDANANFYLDFGATTGTYTVGTVTIQKMN</sequence>
<dbReference type="Proteomes" id="UP000034137">
    <property type="component" value="Unassembled WGS sequence"/>
</dbReference>
<dbReference type="InterPro" id="IPR035986">
    <property type="entry name" value="PKD_dom_sf"/>
</dbReference>
<dbReference type="AlphaFoldDB" id="A0A0G0Q636"/>
<dbReference type="EMBL" id="LBXO01000022">
    <property type="protein sequence ID" value="KKR32811.1"/>
    <property type="molecule type" value="Genomic_DNA"/>
</dbReference>